<keyword evidence="2" id="KW-0238">DNA-binding</keyword>
<comment type="caution">
    <text evidence="6">The sequence shown here is derived from an EMBL/GenBank/DDBJ whole genome shotgun (WGS) entry which is preliminary data.</text>
</comment>
<dbReference type="EMBL" id="DYUE01000213">
    <property type="protein sequence ID" value="HJG91878.1"/>
    <property type="molecule type" value="Genomic_DNA"/>
</dbReference>
<dbReference type="GO" id="GO:0043565">
    <property type="term" value="F:sequence-specific DNA binding"/>
    <property type="evidence" value="ECO:0007669"/>
    <property type="project" value="InterPro"/>
</dbReference>
<feature type="domain" description="HTH araC/xylS-type" evidence="5">
    <location>
        <begin position="168"/>
        <end position="268"/>
    </location>
</feature>
<accession>A0A921MWM7</accession>
<dbReference type="PANTHER" id="PTHR46796">
    <property type="entry name" value="HTH-TYPE TRANSCRIPTIONAL ACTIVATOR RHAS-RELATED"/>
    <property type="match status" value="1"/>
</dbReference>
<dbReference type="PROSITE" id="PS01124">
    <property type="entry name" value="HTH_ARAC_FAMILY_2"/>
    <property type="match status" value="1"/>
</dbReference>
<evidence type="ECO:0000256" key="1">
    <source>
        <dbReference type="ARBA" id="ARBA00023015"/>
    </source>
</evidence>
<name>A0A921MWM7_9MICO</name>
<gene>
    <name evidence="6" type="ORF">K8V81_09145</name>
</gene>
<keyword evidence="3" id="KW-0804">Transcription</keyword>
<feature type="region of interest" description="Disordered" evidence="4">
    <location>
        <begin position="253"/>
        <end position="273"/>
    </location>
</feature>
<dbReference type="InterPro" id="IPR018060">
    <property type="entry name" value="HTH_AraC"/>
</dbReference>
<evidence type="ECO:0000256" key="4">
    <source>
        <dbReference type="SAM" id="MobiDB-lite"/>
    </source>
</evidence>
<dbReference type="Pfam" id="PF20240">
    <property type="entry name" value="DUF6597"/>
    <property type="match status" value="1"/>
</dbReference>
<dbReference type="InterPro" id="IPR018062">
    <property type="entry name" value="HTH_AraC-typ_CS"/>
</dbReference>
<evidence type="ECO:0000256" key="2">
    <source>
        <dbReference type="ARBA" id="ARBA00023125"/>
    </source>
</evidence>
<dbReference type="SUPFAM" id="SSF46689">
    <property type="entry name" value="Homeodomain-like"/>
    <property type="match status" value="1"/>
</dbReference>
<dbReference type="AlphaFoldDB" id="A0A921MWM7"/>
<dbReference type="Proteomes" id="UP000742460">
    <property type="component" value="Unassembled WGS sequence"/>
</dbReference>
<dbReference type="OrthoDB" id="2559672at2"/>
<dbReference type="Pfam" id="PF12833">
    <property type="entry name" value="HTH_18"/>
    <property type="match status" value="1"/>
</dbReference>
<dbReference type="InterPro" id="IPR009057">
    <property type="entry name" value="Homeodomain-like_sf"/>
</dbReference>
<dbReference type="PROSITE" id="PS00041">
    <property type="entry name" value="HTH_ARAC_FAMILY_1"/>
    <property type="match status" value="1"/>
</dbReference>
<protein>
    <submittedName>
        <fullName evidence="6">Helix-turn-helix domain-containing protein</fullName>
    </submittedName>
</protein>
<evidence type="ECO:0000313" key="6">
    <source>
        <dbReference type="EMBL" id="HJG91878.1"/>
    </source>
</evidence>
<dbReference type="SMART" id="SM00342">
    <property type="entry name" value="HTH_ARAC"/>
    <property type="match status" value="1"/>
</dbReference>
<dbReference type="InterPro" id="IPR020449">
    <property type="entry name" value="Tscrpt_reg_AraC-type_HTH"/>
</dbReference>
<reference evidence="6" key="1">
    <citation type="journal article" date="2021" name="PeerJ">
        <title>Extensive microbial diversity within the chicken gut microbiome revealed by metagenomics and culture.</title>
        <authorList>
            <person name="Gilroy R."/>
            <person name="Ravi A."/>
            <person name="Getino M."/>
            <person name="Pursley I."/>
            <person name="Horton D.L."/>
            <person name="Alikhan N.F."/>
            <person name="Baker D."/>
            <person name="Gharbi K."/>
            <person name="Hall N."/>
            <person name="Watson M."/>
            <person name="Adriaenssens E.M."/>
            <person name="Foster-Nyarko E."/>
            <person name="Jarju S."/>
            <person name="Secka A."/>
            <person name="Antonio M."/>
            <person name="Oren A."/>
            <person name="Chaudhuri R.R."/>
            <person name="La Ragione R."/>
            <person name="Hildebrand F."/>
            <person name="Pallen M.J."/>
        </authorList>
    </citation>
    <scope>NUCLEOTIDE SEQUENCE</scope>
    <source>
        <strain evidence="6">ChiGjej5B5-22894</strain>
    </source>
</reference>
<dbReference type="PRINTS" id="PR00032">
    <property type="entry name" value="HTHARAC"/>
</dbReference>
<organism evidence="6 7">
    <name type="scientific">Brachybacterium massiliense</name>
    <dbReference type="NCBI Taxonomy" id="1755098"/>
    <lineage>
        <taxon>Bacteria</taxon>
        <taxon>Bacillati</taxon>
        <taxon>Actinomycetota</taxon>
        <taxon>Actinomycetes</taxon>
        <taxon>Micrococcales</taxon>
        <taxon>Dermabacteraceae</taxon>
        <taxon>Brachybacterium</taxon>
    </lineage>
</organism>
<evidence type="ECO:0000313" key="7">
    <source>
        <dbReference type="Proteomes" id="UP000742460"/>
    </source>
</evidence>
<evidence type="ECO:0000256" key="3">
    <source>
        <dbReference type="ARBA" id="ARBA00023163"/>
    </source>
</evidence>
<dbReference type="InterPro" id="IPR050204">
    <property type="entry name" value="AraC_XylS_family_regulators"/>
</dbReference>
<dbReference type="InterPro" id="IPR046532">
    <property type="entry name" value="DUF6597"/>
</dbReference>
<sequence>MPSRAPDDIERAHLRDPNDRRFTIARRLPPEPLRAWLRRFWIPVWDVPDGESAAQRVLQYPVCLSITTPGYSRFVGPNPGLSTTVLEGRSWGFGTMFAPAAGAVLSPGTLRDLAGTHCDLEQIPALAGLTEPVRVLMAEDPSAEETHAACCALVEERLERLGVPGEEDLLINAIVEEVEGDSSLLTVGQLGERFGLGERSLQRLVSRRLGLTPAWLIRRRRLHEAAGALRGTEELAELAARLGYADQSHFTHDFRTSTGSTPGEFARRWRDES</sequence>
<reference evidence="6" key="2">
    <citation type="submission" date="2021-09" db="EMBL/GenBank/DDBJ databases">
        <authorList>
            <person name="Gilroy R."/>
        </authorList>
    </citation>
    <scope>NUCLEOTIDE SEQUENCE</scope>
    <source>
        <strain evidence="6">ChiGjej5B5-22894</strain>
    </source>
</reference>
<dbReference type="RefSeq" id="WP_087486072.1">
    <property type="nucleotide sequence ID" value="NZ_FXXB01000008.1"/>
</dbReference>
<dbReference type="Gene3D" id="1.10.10.60">
    <property type="entry name" value="Homeodomain-like"/>
    <property type="match status" value="1"/>
</dbReference>
<keyword evidence="1" id="KW-0805">Transcription regulation</keyword>
<dbReference type="GO" id="GO:0003700">
    <property type="term" value="F:DNA-binding transcription factor activity"/>
    <property type="evidence" value="ECO:0007669"/>
    <property type="project" value="InterPro"/>
</dbReference>
<evidence type="ECO:0000259" key="5">
    <source>
        <dbReference type="PROSITE" id="PS01124"/>
    </source>
</evidence>
<proteinExistence type="predicted"/>